<organism evidence="1 2">
    <name type="scientific">Hypoxylon rubiginosum</name>
    <dbReference type="NCBI Taxonomy" id="110542"/>
    <lineage>
        <taxon>Eukaryota</taxon>
        <taxon>Fungi</taxon>
        <taxon>Dikarya</taxon>
        <taxon>Ascomycota</taxon>
        <taxon>Pezizomycotina</taxon>
        <taxon>Sordariomycetes</taxon>
        <taxon>Xylariomycetidae</taxon>
        <taxon>Xylariales</taxon>
        <taxon>Hypoxylaceae</taxon>
        <taxon>Hypoxylon</taxon>
    </lineage>
</organism>
<accession>A0ACB9YLN7</accession>
<protein>
    <submittedName>
        <fullName evidence="1">IroE protein</fullName>
    </submittedName>
</protein>
<comment type="caution">
    <text evidence="1">The sequence shown here is derived from an EMBL/GenBank/DDBJ whole genome shotgun (WGS) entry which is preliminary data.</text>
</comment>
<evidence type="ECO:0000313" key="2">
    <source>
        <dbReference type="Proteomes" id="UP001497700"/>
    </source>
</evidence>
<sequence>MLKLAAPLNVGSSEEWSLTNRRGKEYLVQIGFPRNWADYTPAPQEPGVPVVYLTDGNSVFLTALDALHRRLSLDEPNFPTGVVVAIGYPIPPGSKKVYDGPRRCWDLTPAAPGAKETEGGADELIEFIEDRVKPLVRQRLTETRGVSVGREALFGHSFGGLFCLHTLFTRPDAFTCFIASSPSIWWNELFLVKEEAAFREQRRGGGARKPSLMLFAGGQEEEPPRRRGEGDEGYEKRRRDHRGWRMVGNARDMAGRLEASGCFERFSSHVYEGEDHGTVTACSASRGLTTFFEDWPFCV</sequence>
<gene>
    <name evidence="1" type="ORF">F4820DRAFT_437838</name>
</gene>
<keyword evidence="2" id="KW-1185">Reference proteome</keyword>
<evidence type="ECO:0000313" key="1">
    <source>
        <dbReference type="EMBL" id="KAI4860073.1"/>
    </source>
</evidence>
<dbReference type="EMBL" id="MU393600">
    <property type="protein sequence ID" value="KAI4860073.1"/>
    <property type="molecule type" value="Genomic_DNA"/>
</dbReference>
<reference evidence="1 2" key="1">
    <citation type="journal article" date="2022" name="New Phytol.">
        <title>Ecological generalism drives hyperdiversity of secondary metabolite gene clusters in xylarialean endophytes.</title>
        <authorList>
            <person name="Franco M.E.E."/>
            <person name="Wisecaver J.H."/>
            <person name="Arnold A.E."/>
            <person name="Ju Y.M."/>
            <person name="Slot J.C."/>
            <person name="Ahrendt S."/>
            <person name="Moore L.P."/>
            <person name="Eastman K.E."/>
            <person name="Scott K."/>
            <person name="Konkel Z."/>
            <person name="Mondo S.J."/>
            <person name="Kuo A."/>
            <person name="Hayes R.D."/>
            <person name="Haridas S."/>
            <person name="Andreopoulos B."/>
            <person name="Riley R."/>
            <person name="LaButti K."/>
            <person name="Pangilinan J."/>
            <person name="Lipzen A."/>
            <person name="Amirebrahimi M."/>
            <person name="Yan J."/>
            <person name="Adam C."/>
            <person name="Keymanesh K."/>
            <person name="Ng V."/>
            <person name="Louie K."/>
            <person name="Northen T."/>
            <person name="Drula E."/>
            <person name="Henrissat B."/>
            <person name="Hsieh H.M."/>
            <person name="Youens-Clark K."/>
            <person name="Lutzoni F."/>
            <person name="Miadlikowska J."/>
            <person name="Eastwood D.C."/>
            <person name="Hamelin R.C."/>
            <person name="Grigoriev I.V."/>
            <person name="U'Ren J.M."/>
        </authorList>
    </citation>
    <scope>NUCLEOTIDE SEQUENCE [LARGE SCALE GENOMIC DNA]</scope>
    <source>
        <strain evidence="1 2">CBS 119005</strain>
    </source>
</reference>
<proteinExistence type="predicted"/>
<name>A0ACB9YLN7_9PEZI</name>
<dbReference type="Proteomes" id="UP001497700">
    <property type="component" value="Unassembled WGS sequence"/>
</dbReference>